<evidence type="ECO:0000256" key="4">
    <source>
        <dbReference type="ARBA" id="ARBA00022980"/>
    </source>
</evidence>
<feature type="chain" id="PRO_5016107054" evidence="9">
    <location>
        <begin position="19"/>
        <end position="266"/>
    </location>
</feature>
<dbReference type="InterPro" id="IPR052053">
    <property type="entry name" value="IM_YidH-like"/>
</dbReference>
<dbReference type="InterPro" id="IPR003807">
    <property type="entry name" value="DUF202"/>
</dbReference>
<dbReference type="Proteomes" id="UP000244309">
    <property type="component" value="Unassembled WGS sequence"/>
</dbReference>
<dbReference type="PANTHER" id="PTHR34187:SF2">
    <property type="entry name" value="DUF202 DOMAIN-CONTAINING PROTEIN"/>
    <property type="match status" value="1"/>
</dbReference>
<evidence type="ECO:0000256" key="2">
    <source>
        <dbReference type="ARBA" id="ARBA00022475"/>
    </source>
</evidence>
<dbReference type="GO" id="GO:0003735">
    <property type="term" value="F:structural constituent of ribosome"/>
    <property type="evidence" value="ECO:0007669"/>
    <property type="project" value="InterPro"/>
</dbReference>
<dbReference type="VEuPathDB" id="FungiDB:CXQ85_000831"/>
<dbReference type="InterPro" id="IPR006846">
    <property type="entry name" value="Ribosomal_eS30"/>
</dbReference>
<dbReference type="AlphaFoldDB" id="A0A2V1AVF8"/>
<dbReference type="GO" id="GO:0031505">
    <property type="term" value="P:fungal-type cell wall organization"/>
    <property type="evidence" value="ECO:0007669"/>
    <property type="project" value="InterPro"/>
</dbReference>
<feature type="signal peptide" evidence="9">
    <location>
        <begin position="1"/>
        <end position="18"/>
    </location>
</feature>
<dbReference type="Pfam" id="PF04758">
    <property type="entry name" value="Ribosomal_S30"/>
    <property type="match status" value="1"/>
</dbReference>
<sequence>MVFLRFIWLMAFIAGALAATTTSTSSSSSSSSSSTKPTMIWVTGTNPQGQLTTTESPFSQSMFVENTDTTPVPSGSMGMGSISGEVGKVQSYSRVTISAGGSFAHGSMANERTFLAWLRTSLSLTTIGIGIVQLFKLQLKGEYDELAKFGKPIGAGFFILGISCLLFGCYRFFNVQALLLNQKYPISYFSVSSLVAAVFVLVFATSGKVHGSLARAGKVKSQTPKVDKQEKPKQPKGRAYMRLLYTKRFVNVTLVNGKRKANSNSA</sequence>
<evidence type="ECO:0000313" key="11">
    <source>
        <dbReference type="EMBL" id="PVH21838.1"/>
    </source>
</evidence>
<dbReference type="GO" id="GO:0005840">
    <property type="term" value="C:ribosome"/>
    <property type="evidence" value="ECO:0007669"/>
    <property type="project" value="UniProtKB-KW"/>
</dbReference>
<dbReference type="GO" id="GO:0005886">
    <property type="term" value="C:plasma membrane"/>
    <property type="evidence" value="ECO:0007669"/>
    <property type="project" value="UniProtKB-SubCell"/>
</dbReference>
<name>A0A2V1AVF8_9ASCO</name>
<dbReference type="RefSeq" id="XP_025342778.1">
    <property type="nucleotide sequence ID" value="XM_025484563.1"/>
</dbReference>
<dbReference type="InterPro" id="IPR031452">
    <property type="entry name" value="Kre1"/>
</dbReference>
<feature type="domain" description="DUF202" evidence="10">
    <location>
        <begin position="108"/>
        <end position="176"/>
    </location>
</feature>
<keyword evidence="2" id="KW-1003">Cell membrane</keyword>
<evidence type="ECO:0000256" key="5">
    <source>
        <dbReference type="ARBA" id="ARBA00022989"/>
    </source>
</evidence>
<dbReference type="PANTHER" id="PTHR34187">
    <property type="entry name" value="FGR18P"/>
    <property type="match status" value="1"/>
</dbReference>
<gene>
    <name evidence="11" type="ORF">CXQ85_000831</name>
</gene>
<organism evidence="11 12">
    <name type="scientific">Candidozyma haemuli</name>
    <dbReference type="NCBI Taxonomy" id="45357"/>
    <lineage>
        <taxon>Eukaryota</taxon>
        <taxon>Fungi</taxon>
        <taxon>Dikarya</taxon>
        <taxon>Ascomycota</taxon>
        <taxon>Saccharomycotina</taxon>
        <taxon>Pichiomycetes</taxon>
        <taxon>Metschnikowiaceae</taxon>
        <taxon>Candidozyma</taxon>
    </lineage>
</organism>
<dbReference type="GeneID" id="37006162"/>
<feature type="transmembrane region" description="Helical" evidence="8">
    <location>
        <begin position="185"/>
        <end position="205"/>
    </location>
</feature>
<protein>
    <submittedName>
        <fullName evidence="11">40S ribosomal protein S30-B</fullName>
    </submittedName>
</protein>
<evidence type="ECO:0000259" key="10">
    <source>
        <dbReference type="Pfam" id="PF02656"/>
    </source>
</evidence>
<comment type="subcellular location">
    <subcellularLocation>
        <location evidence="1">Cell membrane</location>
        <topology evidence="1">Multi-pass membrane protein</topology>
    </subcellularLocation>
</comment>
<accession>A0A2V1AVF8</accession>
<evidence type="ECO:0000256" key="8">
    <source>
        <dbReference type="SAM" id="Phobius"/>
    </source>
</evidence>
<feature type="transmembrane region" description="Helical" evidence="8">
    <location>
        <begin position="155"/>
        <end position="173"/>
    </location>
</feature>
<reference evidence="11 12" key="1">
    <citation type="submission" date="2017-12" db="EMBL/GenBank/DDBJ databases">
        <title>Genome Sequence of a Multidrug-Resistant Candida haemulonii Isolate from a Patient with Chronic Leg Ulcers in Israel.</title>
        <authorList>
            <person name="Chow N.A."/>
            <person name="Gade L."/>
            <person name="Batra D."/>
            <person name="Rowe L.A."/>
            <person name="Ben-Ami R."/>
            <person name="Loparev V.N."/>
            <person name="Litvintseva A.P."/>
        </authorList>
    </citation>
    <scope>NUCLEOTIDE SEQUENCE [LARGE SCALE GENOMIC DNA]</scope>
    <source>
        <strain evidence="11 12">B11899</strain>
    </source>
</reference>
<dbReference type="EMBL" id="PKFO01000005">
    <property type="protein sequence ID" value="PVH21838.1"/>
    <property type="molecule type" value="Genomic_DNA"/>
</dbReference>
<keyword evidence="3 8" id="KW-0812">Transmembrane</keyword>
<evidence type="ECO:0000256" key="6">
    <source>
        <dbReference type="ARBA" id="ARBA00023136"/>
    </source>
</evidence>
<dbReference type="Pfam" id="PF17056">
    <property type="entry name" value="KRE1"/>
    <property type="match status" value="1"/>
</dbReference>
<comment type="caution">
    <text evidence="11">The sequence shown here is derived from an EMBL/GenBank/DDBJ whole genome shotgun (WGS) entry which is preliminary data.</text>
</comment>
<proteinExistence type="predicted"/>
<dbReference type="Pfam" id="PF02656">
    <property type="entry name" value="DUF202"/>
    <property type="match status" value="1"/>
</dbReference>
<dbReference type="GO" id="GO:1990904">
    <property type="term" value="C:ribonucleoprotein complex"/>
    <property type="evidence" value="ECO:0007669"/>
    <property type="project" value="UniProtKB-KW"/>
</dbReference>
<dbReference type="STRING" id="45357.A0A2V1AVF8"/>
<dbReference type="OrthoDB" id="199599at2759"/>
<evidence type="ECO:0000256" key="9">
    <source>
        <dbReference type="SAM" id="SignalP"/>
    </source>
</evidence>
<evidence type="ECO:0000256" key="3">
    <source>
        <dbReference type="ARBA" id="ARBA00022692"/>
    </source>
</evidence>
<evidence type="ECO:0000313" key="12">
    <source>
        <dbReference type="Proteomes" id="UP000244309"/>
    </source>
</evidence>
<feature type="transmembrane region" description="Helical" evidence="8">
    <location>
        <begin position="114"/>
        <end position="135"/>
    </location>
</feature>
<keyword evidence="7" id="KW-0687">Ribonucleoprotein</keyword>
<keyword evidence="9" id="KW-0732">Signal</keyword>
<keyword evidence="4 11" id="KW-0689">Ribosomal protein</keyword>
<dbReference type="GO" id="GO:0006412">
    <property type="term" value="P:translation"/>
    <property type="evidence" value="ECO:0007669"/>
    <property type="project" value="InterPro"/>
</dbReference>
<evidence type="ECO:0000256" key="7">
    <source>
        <dbReference type="ARBA" id="ARBA00023274"/>
    </source>
</evidence>
<keyword evidence="6 8" id="KW-0472">Membrane</keyword>
<keyword evidence="12" id="KW-1185">Reference proteome</keyword>
<keyword evidence="5 8" id="KW-1133">Transmembrane helix</keyword>
<evidence type="ECO:0000256" key="1">
    <source>
        <dbReference type="ARBA" id="ARBA00004651"/>
    </source>
</evidence>